<name>A0A2T6C7Z9_9BACL</name>
<dbReference type="PROSITE" id="PS51257">
    <property type="entry name" value="PROKAR_LIPOPROTEIN"/>
    <property type="match status" value="1"/>
</dbReference>
<dbReference type="AlphaFoldDB" id="A0A2T6C7Z9"/>
<evidence type="ECO:0000313" key="3">
    <source>
        <dbReference type="EMBL" id="PTX64422.1"/>
    </source>
</evidence>
<dbReference type="RefSeq" id="WP_108021969.1">
    <property type="nucleotide sequence ID" value="NZ_QBKR01000003.1"/>
</dbReference>
<dbReference type="EMBL" id="QBKR01000003">
    <property type="protein sequence ID" value="PTX64422.1"/>
    <property type="molecule type" value="Genomic_DNA"/>
</dbReference>
<feature type="signal peptide" evidence="2">
    <location>
        <begin position="1"/>
        <end position="21"/>
    </location>
</feature>
<feature type="compositionally biased region" description="Basic and acidic residues" evidence="1">
    <location>
        <begin position="39"/>
        <end position="53"/>
    </location>
</feature>
<accession>A0A2T6C7Z9</accession>
<gene>
    <name evidence="3" type="ORF">C8P63_103208</name>
</gene>
<proteinExistence type="predicted"/>
<organism evidence="3 4">
    <name type="scientific">Melghirimyces profundicolus</name>
    <dbReference type="NCBI Taxonomy" id="1242148"/>
    <lineage>
        <taxon>Bacteria</taxon>
        <taxon>Bacillati</taxon>
        <taxon>Bacillota</taxon>
        <taxon>Bacilli</taxon>
        <taxon>Bacillales</taxon>
        <taxon>Thermoactinomycetaceae</taxon>
        <taxon>Melghirimyces</taxon>
    </lineage>
</organism>
<evidence type="ECO:0000313" key="4">
    <source>
        <dbReference type="Proteomes" id="UP000244240"/>
    </source>
</evidence>
<reference evidence="3 4" key="1">
    <citation type="submission" date="2018-04" db="EMBL/GenBank/DDBJ databases">
        <title>Genomic Encyclopedia of Archaeal and Bacterial Type Strains, Phase II (KMG-II): from individual species to whole genera.</title>
        <authorList>
            <person name="Goeker M."/>
        </authorList>
    </citation>
    <scope>NUCLEOTIDE SEQUENCE [LARGE SCALE GENOMIC DNA]</scope>
    <source>
        <strain evidence="3 4">DSM 45787</strain>
    </source>
</reference>
<sequence>MKKTLFLLGILPLLYFVAACSDDPKTAMEPATDSKPAAKKKEPPKLAEIHQPETHGPAGAVYDIQATYAPQKHRIEGTLSVRFRNNTGETLQDLHFNR</sequence>
<comment type="caution">
    <text evidence="3">The sequence shown here is derived from an EMBL/GenBank/DDBJ whole genome shotgun (WGS) entry which is preliminary data.</text>
</comment>
<feature type="chain" id="PRO_5038861460" evidence="2">
    <location>
        <begin position="22"/>
        <end position="98"/>
    </location>
</feature>
<feature type="region of interest" description="Disordered" evidence="1">
    <location>
        <begin position="25"/>
        <end position="57"/>
    </location>
</feature>
<keyword evidence="2" id="KW-0732">Signal</keyword>
<keyword evidence="4" id="KW-1185">Reference proteome</keyword>
<dbReference type="Proteomes" id="UP000244240">
    <property type="component" value="Unassembled WGS sequence"/>
</dbReference>
<protein>
    <submittedName>
        <fullName evidence="3">Uncharacterized protein</fullName>
    </submittedName>
</protein>
<evidence type="ECO:0000256" key="2">
    <source>
        <dbReference type="SAM" id="SignalP"/>
    </source>
</evidence>
<evidence type="ECO:0000256" key="1">
    <source>
        <dbReference type="SAM" id="MobiDB-lite"/>
    </source>
</evidence>